<comment type="caution">
    <text evidence="1">The sequence shown here is derived from an EMBL/GenBank/DDBJ whole genome shotgun (WGS) entry which is preliminary data.</text>
</comment>
<evidence type="ECO:0000313" key="1">
    <source>
        <dbReference type="EMBL" id="KAK9922365.1"/>
    </source>
</evidence>
<evidence type="ECO:0000313" key="2">
    <source>
        <dbReference type="Proteomes" id="UP001457282"/>
    </source>
</evidence>
<proteinExistence type="predicted"/>
<sequence>MPRFSYPLPATQDQPVLSKLHRQTIKVQPASSLPPRRYCNLPCHHLLCSDQSLPRAHQFRSALLRFKDHAAASPLFSPLPSLLPCRLLYLLNNPSP</sequence>
<dbReference type="AlphaFoldDB" id="A0AAW1WGH9"/>
<protein>
    <submittedName>
        <fullName evidence="1">Uncharacterized protein</fullName>
    </submittedName>
</protein>
<reference evidence="1 2" key="1">
    <citation type="journal article" date="2023" name="G3 (Bethesda)">
        <title>A chromosome-length genome assembly and annotation of blackberry (Rubus argutus, cv. 'Hillquist').</title>
        <authorList>
            <person name="Bruna T."/>
            <person name="Aryal R."/>
            <person name="Dudchenko O."/>
            <person name="Sargent D.J."/>
            <person name="Mead D."/>
            <person name="Buti M."/>
            <person name="Cavallini A."/>
            <person name="Hytonen T."/>
            <person name="Andres J."/>
            <person name="Pham M."/>
            <person name="Weisz D."/>
            <person name="Mascagni F."/>
            <person name="Usai G."/>
            <person name="Natali L."/>
            <person name="Bassil N."/>
            <person name="Fernandez G.E."/>
            <person name="Lomsadze A."/>
            <person name="Armour M."/>
            <person name="Olukolu B."/>
            <person name="Poorten T."/>
            <person name="Britton C."/>
            <person name="Davik J."/>
            <person name="Ashrafi H."/>
            <person name="Aiden E.L."/>
            <person name="Borodovsky M."/>
            <person name="Worthington M."/>
        </authorList>
    </citation>
    <scope>NUCLEOTIDE SEQUENCE [LARGE SCALE GENOMIC DNA]</scope>
    <source>
        <strain evidence="1">PI 553951</strain>
    </source>
</reference>
<dbReference type="Proteomes" id="UP001457282">
    <property type="component" value="Unassembled WGS sequence"/>
</dbReference>
<keyword evidence="2" id="KW-1185">Reference proteome</keyword>
<name>A0AAW1WGH9_RUBAR</name>
<gene>
    <name evidence="1" type="ORF">M0R45_030832</name>
</gene>
<accession>A0AAW1WGH9</accession>
<organism evidence="1 2">
    <name type="scientific">Rubus argutus</name>
    <name type="common">Southern blackberry</name>
    <dbReference type="NCBI Taxonomy" id="59490"/>
    <lineage>
        <taxon>Eukaryota</taxon>
        <taxon>Viridiplantae</taxon>
        <taxon>Streptophyta</taxon>
        <taxon>Embryophyta</taxon>
        <taxon>Tracheophyta</taxon>
        <taxon>Spermatophyta</taxon>
        <taxon>Magnoliopsida</taxon>
        <taxon>eudicotyledons</taxon>
        <taxon>Gunneridae</taxon>
        <taxon>Pentapetalae</taxon>
        <taxon>rosids</taxon>
        <taxon>fabids</taxon>
        <taxon>Rosales</taxon>
        <taxon>Rosaceae</taxon>
        <taxon>Rosoideae</taxon>
        <taxon>Rosoideae incertae sedis</taxon>
        <taxon>Rubus</taxon>
    </lineage>
</organism>
<dbReference type="EMBL" id="JBEDUW010000006">
    <property type="protein sequence ID" value="KAK9922365.1"/>
    <property type="molecule type" value="Genomic_DNA"/>
</dbReference>